<proteinExistence type="predicted"/>
<gene>
    <name evidence="1" type="ORF">C485_18017</name>
</gene>
<reference evidence="1 2" key="1">
    <citation type="journal article" date="2014" name="PLoS Genet.">
        <title>Phylogenetically driven sequencing of extremely halophilic archaea reveals strategies for static and dynamic osmo-response.</title>
        <authorList>
            <person name="Becker E.A."/>
            <person name="Seitzer P.M."/>
            <person name="Tritt A."/>
            <person name="Larsen D."/>
            <person name="Krusor M."/>
            <person name="Yao A.I."/>
            <person name="Wu D."/>
            <person name="Madern D."/>
            <person name="Eisen J.A."/>
            <person name="Darling A.E."/>
            <person name="Facciotti M.T."/>
        </authorList>
    </citation>
    <scope>NUCLEOTIDE SEQUENCE [LARGE SCALE GENOMIC DNA]</scope>
    <source>
        <strain evidence="1 2">JCM 12890</strain>
    </source>
</reference>
<comment type="caution">
    <text evidence="1">The sequence shown here is derived from an EMBL/GenBank/DDBJ whole genome shotgun (WGS) entry which is preliminary data.</text>
</comment>
<evidence type="ECO:0000313" key="2">
    <source>
        <dbReference type="Proteomes" id="UP000011511"/>
    </source>
</evidence>
<accession>L9ZBA9</accession>
<protein>
    <submittedName>
        <fullName evidence="1">Uncharacterized protein</fullName>
    </submittedName>
</protein>
<dbReference type="Proteomes" id="UP000011511">
    <property type="component" value="Unassembled WGS sequence"/>
</dbReference>
<name>L9ZBA9_NATA2</name>
<evidence type="ECO:0000313" key="1">
    <source>
        <dbReference type="EMBL" id="ELY83674.1"/>
    </source>
</evidence>
<sequence length="205" mass="23663">MSQLGLDESSDEDVDLFNKRIRPLKGTRSGSPMQVGFLHSSIEANEHYVSLSVPVFDATWRGLRNEVLEFVDRFYGLEVPNTRTLDKIVWLAYANHSNTYEHRQNARTVLKYLLENGETGKQELMSEIGLEYGDENDDQRFRGMMKYLRGSWKDEEDALNPLHTSNHGFLVSQEMRGQRAYYQIDVREFKSSMNVVAGNIRSFLG</sequence>
<keyword evidence="2" id="KW-1185">Reference proteome</keyword>
<dbReference type="EMBL" id="AOIK01000043">
    <property type="protein sequence ID" value="ELY83674.1"/>
    <property type="molecule type" value="Genomic_DNA"/>
</dbReference>
<organism evidence="1 2">
    <name type="scientific">Natrinema altunense (strain JCM 12890 / CGMCC 1.3731 / AJ2)</name>
    <dbReference type="NCBI Taxonomy" id="1227494"/>
    <lineage>
        <taxon>Archaea</taxon>
        <taxon>Methanobacteriati</taxon>
        <taxon>Methanobacteriota</taxon>
        <taxon>Stenosarchaea group</taxon>
        <taxon>Halobacteria</taxon>
        <taxon>Halobacteriales</taxon>
        <taxon>Natrialbaceae</taxon>
        <taxon>Natrinema</taxon>
    </lineage>
</organism>
<dbReference type="AlphaFoldDB" id="L9ZBA9"/>